<dbReference type="EMBL" id="GEZM01029680">
    <property type="protein sequence ID" value="JAV85992.1"/>
    <property type="molecule type" value="Transcribed_RNA"/>
</dbReference>
<evidence type="ECO:0000259" key="14">
    <source>
        <dbReference type="Pfam" id="PF00171"/>
    </source>
</evidence>
<dbReference type="GO" id="GO:0006210">
    <property type="term" value="P:thymine catabolic process"/>
    <property type="evidence" value="ECO:0007669"/>
    <property type="project" value="TreeGrafter"/>
</dbReference>
<reference evidence="15" key="1">
    <citation type="journal article" date="2016" name="Sci. Rep.">
        <title>Molecular characterization of firefly nuptial gifts: a multi-omics approach sheds light on postcopulatory sexual selection.</title>
        <authorList>
            <person name="Al-Wathiqui N."/>
            <person name="Fallon T.R."/>
            <person name="South A."/>
            <person name="Weng J.K."/>
            <person name="Lewis S.M."/>
        </authorList>
    </citation>
    <scope>NUCLEOTIDE SEQUENCE</scope>
</reference>
<dbReference type="Gene3D" id="3.40.605.10">
    <property type="entry name" value="Aldehyde Dehydrogenase, Chain A, domain 1"/>
    <property type="match status" value="1"/>
</dbReference>
<keyword evidence="7" id="KW-0520">NAD</keyword>
<evidence type="ECO:0000256" key="9">
    <source>
        <dbReference type="ARBA" id="ARBA00037458"/>
    </source>
</evidence>
<dbReference type="FunFam" id="3.40.309.10:FF:000002">
    <property type="entry name" value="Methylmalonate-semialdehyde dehydrogenase (Acylating)"/>
    <property type="match status" value="1"/>
</dbReference>
<organism evidence="15">
    <name type="scientific">Photinus pyralis</name>
    <name type="common">Common eastern firefly</name>
    <name type="synonym">Lampyris pyralis</name>
    <dbReference type="NCBI Taxonomy" id="7054"/>
    <lineage>
        <taxon>Eukaryota</taxon>
        <taxon>Metazoa</taxon>
        <taxon>Ecdysozoa</taxon>
        <taxon>Arthropoda</taxon>
        <taxon>Hexapoda</taxon>
        <taxon>Insecta</taxon>
        <taxon>Pterygota</taxon>
        <taxon>Neoptera</taxon>
        <taxon>Endopterygota</taxon>
        <taxon>Coleoptera</taxon>
        <taxon>Polyphaga</taxon>
        <taxon>Elateriformia</taxon>
        <taxon>Elateroidea</taxon>
        <taxon>Lampyridae</taxon>
        <taxon>Lampyrinae</taxon>
        <taxon>Photinus</taxon>
    </lineage>
</organism>
<evidence type="ECO:0000256" key="11">
    <source>
        <dbReference type="ARBA" id="ARBA00042419"/>
    </source>
</evidence>
<sequence length="524" mass="56338">MALNNALSSVRNGSSVLNFVRSYSKSATSTKLFIDGKFQDSQTTQWIDVYDPATNNVVTRVPQSTKAEMDAALESSKNAYKTWKNTTILTRQQILFKLQALIRRDMKKLAASITQEQGKTLGDAEGDVVRGLQVVEHSCGAASLLLGETLQNIAKDMDCTSYKLPLGVTAGICPFNFPAMIPLWMFPTALVTGNTSIIKPSEKTPGATMLLMELLNEAGCPPGVVNVIHGAHDAVNFICDSPDIRAISFVGSDTAGQYIYKRGCANGKRVQSNMGAKNHAVVLPDANKETTIDQICGAAFGAAGQRCMAISVAILVGESRNWIPDIVAKAMKLKVNAGHEPATDVGPVISTAAKQRILHLVENGIKQGAKCELDGRGVVVEKYPNGNFVGPTVLTNINTNNDCYKEELFGPVLSIMTVDTMDEAINIINGNKYGNGTAIFTTNGCHARQFVNEIDVGQVGVNVPIPVPLPMFSFTGSRGSHWGDLHFYGKQGINFYTQTKTVTSMWRKGQSVAANGSASMPVHT</sequence>
<keyword evidence="8" id="KW-0496">Mitochondrion</keyword>
<dbReference type="Pfam" id="PF00171">
    <property type="entry name" value="Aldedh"/>
    <property type="match status" value="1"/>
</dbReference>
<dbReference type="InterPro" id="IPR016161">
    <property type="entry name" value="Ald_DH/histidinol_DH"/>
</dbReference>
<evidence type="ECO:0000256" key="10">
    <source>
        <dbReference type="ARBA" id="ARBA00039517"/>
    </source>
</evidence>
<evidence type="ECO:0000256" key="5">
    <source>
        <dbReference type="ARBA" id="ARBA00022946"/>
    </source>
</evidence>
<dbReference type="InterPro" id="IPR016163">
    <property type="entry name" value="Ald_DH_C"/>
</dbReference>
<evidence type="ECO:0000256" key="3">
    <source>
        <dbReference type="ARBA" id="ARBA00011881"/>
    </source>
</evidence>
<dbReference type="InterPro" id="IPR016162">
    <property type="entry name" value="Ald_DH_N"/>
</dbReference>
<dbReference type="InterPro" id="IPR010061">
    <property type="entry name" value="MeMal-semiAld_DH"/>
</dbReference>
<dbReference type="GO" id="GO:0005739">
    <property type="term" value="C:mitochondrion"/>
    <property type="evidence" value="ECO:0007669"/>
    <property type="project" value="UniProtKB-SubCell"/>
</dbReference>
<dbReference type="AlphaFoldDB" id="A0A1Y1MJT6"/>
<evidence type="ECO:0000256" key="6">
    <source>
        <dbReference type="ARBA" id="ARBA00023002"/>
    </source>
</evidence>
<evidence type="ECO:0000256" key="1">
    <source>
        <dbReference type="ARBA" id="ARBA00004173"/>
    </source>
</evidence>
<comment type="similarity">
    <text evidence="2">Belongs to the aldehyde dehydrogenase family.</text>
</comment>
<dbReference type="PANTHER" id="PTHR43866:SF3">
    <property type="entry name" value="METHYLMALONATE-SEMIALDEHYDE DEHYDROGENASE [ACYLATING], MITOCHONDRIAL"/>
    <property type="match status" value="1"/>
</dbReference>
<dbReference type="EC" id="1.2.1.27" evidence="4"/>
<dbReference type="CDD" id="cd07085">
    <property type="entry name" value="ALDH_F6_MMSDH"/>
    <property type="match status" value="1"/>
</dbReference>
<feature type="domain" description="Aldehyde dehydrogenase" evidence="14">
    <location>
        <begin position="39"/>
        <end position="502"/>
    </location>
</feature>
<dbReference type="FunFam" id="3.40.605.10:FF:000003">
    <property type="entry name" value="Methylmalonate-semialdehyde dehydrogenase [acylating]"/>
    <property type="match status" value="1"/>
</dbReference>
<comment type="catalytic activity">
    <reaction evidence="12">
        <text>2-methyl-3-oxopropanoate + NAD(+) + CoA + H2O = propanoyl-CoA + hydrogencarbonate + NADH + H(+)</text>
        <dbReference type="Rhea" id="RHEA:20804"/>
        <dbReference type="ChEBI" id="CHEBI:15377"/>
        <dbReference type="ChEBI" id="CHEBI:15378"/>
        <dbReference type="ChEBI" id="CHEBI:17544"/>
        <dbReference type="ChEBI" id="CHEBI:57287"/>
        <dbReference type="ChEBI" id="CHEBI:57392"/>
        <dbReference type="ChEBI" id="CHEBI:57540"/>
        <dbReference type="ChEBI" id="CHEBI:57700"/>
        <dbReference type="ChEBI" id="CHEBI:57945"/>
        <dbReference type="EC" id="1.2.1.27"/>
    </reaction>
    <physiologicalReaction direction="left-to-right" evidence="12">
        <dbReference type="Rhea" id="RHEA:20805"/>
    </physiologicalReaction>
</comment>
<dbReference type="PANTHER" id="PTHR43866">
    <property type="entry name" value="MALONATE-SEMIALDEHYDE DEHYDROGENASE"/>
    <property type="match status" value="1"/>
</dbReference>
<evidence type="ECO:0000256" key="2">
    <source>
        <dbReference type="ARBA" id="ARBA00009986"/>
    </source>
</evidence>
<dbReference type="InterPro" id="IPR015590">
    <property type="entry name" value="Aldehyde_DH_dom"/>
</dbReference>
<keyword evidence="6" id="KW-0560">Oxidoreductase</keyword>
<dbReference type="GO" id="GO:0006574">
    <property type="term" value="P:L-valine catabolic process"/>
    <property type="evidence" value="ECO:0007669"/>
    <property type="project" value="TreeGrafter"/>
</dbReference>
<accession>A0A1Y1MJT6</accession>
<comment type="catalytic activity">
    <reaction evidence="13">
        <text>3-oxopropanoate + NAD(+) + CoA + H2O = hydrogencarbonate + acetyl-CoA + NADH + H(+)</text>
        <dbReference type="Rhea" id="RHEA:76615"/>
        <dbReference type="ChEBI" id="CHEBI:15377"/>
        <dbReference type="ChEBI" id="CHEBI:15378"/>
        <dbReference type="ChEBI" id="CHEBI:17544"/>
        <dbReference type="ChEBI" id="CHEBI:33190"/>
        <dbReference type="ChEBI" id="CHEBI:57287"/>
        <dbReference type="ChEBI" id="CHEBI:57288"/>
        <dbReference type="ChEBI" id="CHEBI:57540"/>
        <dbReference type="ChEBI" id="CHEBI:57945"/>
        <dbReference type="EC" id="1.2.1.27"/>
    </reaction>
    <physiologicalReaction direction="left-to-right" evidence="13">
        <dbReference type="Rhea" id="RHEA:76616"/>
    </physiologicalReaction>
</comment>
<dbReference type="Gene3D" id="3.40.309.10">
    <property type="entry name" value="Aldehyde Dehydrogenase, Chain A, domain 2"/>
    <property type="match status" value="1"/>
</dbReference>
<dbReference type="GO" id="GO:0004491">
    <property type="term" value="F:methylmalonate-semialdehyde dehydrogenase (acylating, NAD) activity"/>
    <property type="evidence" value="ECO:0007669"/>
    <property type="project" value="UniProtKB-EC"/>
</dbReference>
<comment type="function">
    <text evidence="9">Probable malonate and methylmalonate semialdehyde dehydrogenase involved in the catabolism of valine, thymine, and compounds catabolized by way of beta-alanine, including uracil and cytidine.</text>
</comment>
<evidence type="ECO:0000256" key="13">
    <source>
        <dbReference type="ARBA" id="ARBA00048821"/>
    </source>
</evidence>
<evidence type="ECO:0000256" key="4">
    <source>
        <dbReference type="ARBA" id="ARBA00013048"/>
    </source>
</evidence>
<dbReference type="InterPro" id="IPR016160">
    <property type="entry name" value="Ald_DH_CS_CYS"/>
</dbReference>
<evidence type="ECO:0000256" key="12">
    <source>
        <dbReference type="ARBA" id="ARBA00047644"/>
    </source>
</evidence>
<dbReference type="PROSITE" id="PS00070">
    <property type="entry name" value="ALDEHYDE_DEHYDR_CYS"/>
    <property type="match status" value="1"/>
</dbReference>
<evidence type="ECO:0000256" key="8">
    <source>
        <dbReference type="ARBA" id="ARBA00023128"/>
    </source>
</evidence>
<evidence type="ECO:0000256" key="7">
    <source>
        <dbReference type="ARBA" id="ARBA00023027"/>
    </source>
</evidence>
<comment type="subunit">
    <text evidence="3">Homotetramer.</text>
</comment>
<evidence type="ECO:0000313" key="15">
    <source>
        <dbReference type="EMBL" id="JAV85992.1"/>
    </source>
</evidence>
<protein>
    <recommendedName>
        <fullName evidence="10">Probable methylmalonate-semialdehyde/malonate-semialdehyde dehydrogenase [acylating], mitochondrial</fullName>
        <ecNumber evidence="4">1.2.1.27</ecNumber>
    </recommendedName>
    <alternativeName>
        <fullName evidence="11">Malonate-semialdehyde dehydrogenase [acylating]</fullName>
    </alternativeName>
</protein>
<keyword evidence="5" id="KW-0809">Transit peptide</keyword>
<dbReference type="NCBIfam" id="TIGR01722">
    <property type="entry name" value="MMSDH"/>
    <property type="match status" value="1"/>
</dbReference>
<name>A0A1Y1MJT6_PHOPY</name>
<dbReference type="SUPFAM" id="SSF53720">
    <property type="entry name" value="ALDH-like"/>
    <property type="match status" value="1"/>
</dbReference>
<comment type="subcellular location">
    <subcellularLocation>
        <location evidence="1">Mitochondrion</location>
    </subcellularLocation>
</comment>
<proteinExistence type="inferred from homology"/>